<keyword evidence="1" id="KW-0547">Nucleotide-binding</keyword>
<dbReference type="GO" id="GO:0016874">
    <property type="term" value="F:ligase activity"/>
    <property type="evidence" value="ECO:0007669"/>
    <property type="project" value="UniProtKB-KW"/>
</dbReference>
<keyword evidence="3" id="KW-0436">Ligase</keyword>
<dbReference type="AlphaFoldDB" id="A0A371IKL6"/>
<dbReference type="EMBL" id="MBEW02000015">
    <property type="protein sequence ID" value="RDY21006.1"/>
    <property type="molecule type" value="Genomic_DNA"/>
</dbReference>
<evidence type="ECO:0000313" key="6">
    <source>
        <dbReference type="Proteomes" id="UP000319424"/>
    </source>
</evidence>
<dbReference type="GO" id="GO:0046872">
    <property type="term" value="F:metal ion binding"/>
    <property type="evidence" value="ECO:0007669"/>
    <property type="project" value="InterPro"/>
</dbReference>
<evidence type="ECO:0000259" key="2">
    <source>
        <dbReference type="PROSITE" id="PS50975"/>
    </source>
</evidence>
<name>A0A371IKL6_9FIRM</name>
<reference evidence="3" key="2">
    <citation type="submission" date="2018-07" db="EMBL/GenBank/DDBJ databases">
        <authorList>
            <person name="Quirk P.G."/>
            <person name="Krulwich T.A."/>
        </authorList>
    </citation>
    <scope>NUCLEOTIDE SEQUENCE</scope>
    <source>
        <strain evidence="3">CCRI-22567</strain>
    </source>
</reference>
<evidence type="ECO:0000313" key="5">
    <source>
        <dbReference type="Proteomes" id="UP000093352"/>
    </source>
</evidence>
<dbReference type="OrthoDB" id="5420347at2"/>
<dbReference type="Proteomes" id="UP000319424">
    <property type="component" value="Unassembled WGS sequence"/>
</dbReference>
<dbReference type="InterPro" id="IPR011761">
    <property type="entry name" value="ATP-grasp"/>
</dbReference>
<feature type="domain" description="ATP-grasp" evidence="2">
    <location>
        <begin position="126"/>
        <end position="325"/>
    </location>
</feature>
<dbReference type="Proteomes" id="UP000093352">
    <property type="component" value="Unassembled WGS sequence"/>
</dbReference>
<keyword evidence="5" id="KW-1185">Reference proteome</keyword>
<dbReference type="Gene3D" id="3.30.470.20">
    <property type="entry name" value="ATP-grasp fold, B domain"/>
    <property type="match status" value="1"/>
</dbReference>
<dbReference type="SUPFAM" id="SSF56059">
    <property type="entry name" value="Glutathione synthetase ATP-binding domain-like"/>
    <property type="match status" value="1"/>
</dbReference>
<sequence>MTDASAVQPVLIGGDINAYSVARAFHEQYGIISIAIAKDFLGATNHSKIIDFYKDENLTDTEHFVQMLTELGQDLIEEGKVPILIGTKDDYVELIIDNKDKLKNYYIMPYINAELKNKLLVKEKFYELCETFKIDHPKTHILNKQDPLTDFDIPYPIIIKPSDTVLYWSSRFEGMEKVYIVKNKKEYIDKVNLIYSTYYDKALIIQEFIPGDDSNIFTPTFYLDEKSKVKMMALGNVMLEEKVPTAIGNDAAIVTTQAPELMNTLKDFLETIGFTGFCNCDIKYDQRDGKYKLFEVNIRQGRSNYSVTASVANIAKVLVEDRIMHIDFPLIQDYKEIFWHVAPSSTILKYVDDPLKRVKIYSLVKSGNAIHTFDYPYDLKGNIKRSMYVMLYKLNHIKKFNTYMKNRYDK</sequence>
<comment type="caution">
    <text evidence="3">The sequence shown here is derived from an EMBL/GenBank/DDBJ whole genome shotgun (WGS) entry which is preliminary data.</text>
</comment>
<proteinExistence type="predicted"/>
<organism evidence="3 5">
    <name type="scientific">Criibacterium bergeronii</name>
    <dbReference type="NCBI Taxonomy" id="1871336"/>
    <lineage>
        <taxon>Bacteria</taxon>
        <taxon>Bacillati</taxon>
        <taxon>Bacillota</taxon>
        <taxon>Clostridia</taxon>
        <taxon>Peptostreptococcales</taxon>
        <taxon>Filifactoraceae</taxon>
        <taxon>Criibacterium</taxon>
    </lineage>
</organism>
<keyword evidence="1" id="KW-0067">ATP-binding</keyword>
<evidence type="ECO:0000313" key="3">
    <source>
        <dbReference type="EMBL" id="RDY21006.1"/>
    </source>
</evidence>
<evidence type="ECO:0000313" key="4">
    <source>
        <dbReference type="EMBL" id="TRW27811.1"/>
    </source>
</evidence>
<reference evidence="4 6" key="3">
    <citation type="submission" date="2019-07" db="EMBL/GenBank/DDBJ databases">
        <title>Criibacterium bergeronii gen. nov., sp. nov. isolated from human clinical samples.</title>
        <authorList>
            <person name="Maheux A.F."/>
            <person name="Boudreau D.K."/>
            <person name="Berube E."/>
            <person name="Brodeur S."/>
            <person name="Bernard K.A."/>
            <person name="Abed J.Y."/>
            <person name="Ducrey E."/>
            <person name="Guay E.F."/>
            <person name="Raymond F."/>
            <person name="Corbeil J."/>
            <person name="Domingo M.-C."/>
            <person name="Roy P.H."/>
            <person name="Boissinot M."/>
            <person name="Tocheva E.I."/>
            <person name="Omar R.F."/>
        </authorList>
    </citation>
    <scope>NUCLEOTIDE SEQUENCE [LARGE SCALE GENOMIC DNA]</scope>
    <source>
        <strain evidence="4 6">CCRI-24246</strain>
    </source>
</reference>
<dbReference type="GO" id="GO:0005524">
    <property type="term" value="F:ATP binding"/>
    <property type="evidence" value="ECO:0007669"/>
    <property type="project" value="UniProtKB-UniRule"/>
</dbReference>
<evidence type="ECO:0000256" key="1">
    <source>
        <dbReference type="PROSITE-ProRule" id="PRU00409"/>
    </source>
</evidence>
<dbReference type="STRING" id="1871336.BBG48_10090"/>
<protein>
    <submittedName>
        <fullName evidence="3">Carboxylate--amine ligase</fullName>
    </submittedName>
</protein>
<accession>A0A371IKL6</accession>
<dbReference type="EMBL" id="VJXW01000004">
    <property type="protein sequence ID" value="TRW27811.1"/>
    <property type="molecule type" value="Genomic_DNA"/>
</dbReference>
<reference evidence="3 5" key="1">
    <citation type="journal article" date="2016" name="Genome Announc.">
        <title>Draft Genome Sequence of Criibacterium bergeronii gen. nov., sp. nov., Strain CCRI-22567T, Isolated from a Vaginal Sample from a Woman with Bacterial Vaginosis.</title>
        <authorList>
            <person name="Maheux A.F."/>
            <person name="Berube E."/>
            <person name="Boudreau D.K."/>
            <person name="Raymond F."/>
            <person name="Corbeil J."/>
            <person name="Roy P.H."/>
            <person name="Boissinot M."/>
            <person name="Omar R.F."/>
        </authorList>
    </citation>
    <scope>NUCLEOTIDE SEQUENCE [LARGE SCALE GENOMIC DNA]</scope>
    <source>
        <strain evidence="3 5">CCRI-22567</strain>
    </source>
</reference>
<dbReference type="PROSITE" id="PS50975">
    <property type="entry name" value="ATP_GRASP"/>
    <property type="match status" value="1"/>
</dbReference>
<gene>
    <name evidence="3" type="ORF">BBG48_007145</name>
    <name evidence="4" type="ORF">FL857_03730</name>
</gene>